<name>A0ABX0FBL2_9BACL</name>
<sequence length="95" mass="11068">MRFFEKWNRTSNRYLIASAIFGALTVVLFALSGFASLLRANYANDLRGIMMTVICFLCFLFSLLTGLSLKQIRQETIDEVRQLENRIIRLEKEKE</sequence>
<accession>A0ABX0FBL2</accession>
<gene>
    <name evidence="2" type="ORF">GYN08_20455</name>
</gene>
<proteinExistence type="predicted"/>
<evidence type="ECO:0000256" key="1">
    <source>
        <dbReference type="SAM" id="Phobius"/>
    </source>
</evidence>
<evidence type="ECO:0000313" key="2">
    <source>
        <dbReference type="EMBL" id="NGZ77668.1"/>
    </source>
</evidence>
<feature type="transmembrane region" description="Helical" evidence="1">
    <location>
        <begin position="12"/>
        <end position="37"/>
    </location>
</feature>
<keyword evidence="3" id="KW-1185">Reference proteome</keyword>
<comment type="caution">
    <text evidence="2">The sequence shown here is derived from an EMBL/GenBank/DDBJ whole genome shotgun (WGS) entry which is preliminary data.</text>
</comment>
<dbReference type="RefSeq" id="WP_166278505.1">
    <property type="nucleotide sequence ID" value="NZ_JAAFGS010000010.1"/>
</dbReference>
<reference evidence="2 3" key="1">
    <citation type="submission" date="2020-01" db="EMBL/GenBank/DDBJ databases">
        <title>Polyphasic characterisation and genomic insights into a novel alkali tolerant bacterium VR-M41.</title>
        <authorList>
            <person name="Vemuluri V.R."/>
        </authorList>
    </citation>
    <scope>NUCLEOTIDE SEQUENCE [LARGE SCALE GENOMIC DNA]</scope>
    <source>
        <strain evidence="2 3">VR-M41</strain>
    </source>
</reference>
<organism evidence="2 3">
    <name type="scientific">Saccharibacillus alkalitolerans</name>
    <dbReference type="NCBI Taxonomy" id="2705290"/>
    <lineage>
        <taxon>Bacteria</taxon>
        <taxon>Bacillati</taxon>
        <taxon>Bacillota</taxon>
        <taxon>Bacilli</taxon>
        <taxon>Bacillales</taxon>
        <taxon>Paenibacillaceae</taxon>
        <taxon>Saccharibacillus</taxon>
    </lineage>
</organism>
<keyword evidence="1" id="KW-1133">Transmembrane helix</keyword>
<protein>
    <recommendedName>
        <fullName evidence="4">YiaAB two helix domain-containing protein</fullName>
    </recommendedName>
</protein>
<keyword evidence="1" id="KW-0472">Membrane</keyword>
<dbReference type="Proteomes" id="UP000800303">
    <property type="component" value="Unassembled WGS sequence"/>
</dbReference>
<evidence type="ECO:0008006" key="4">
    <source>
        <dbReference type="Google" id="ProtNLM"/>
    </source>
</evidence>
<evidence type="ECO:0000313" key="3">
    <source>
        <dbReference type="Proteomes" id="UP000800303"/>
    </source>
</evidence>
<feature type="transmembrane region" description="Helical" evidence="1">
    <location>
        <begin position="49"/>
        <end position="69"/>
    </location>
</feature>
<dbReference type="EMBL" id="JAAFGS010000010">
    <property type="protein sequence ID" value="NGZ77668.1"/>
    <property type="molecule type" value="Genomic_DNA"/>
</dbReference>
<keyword evidence="1" id="KW-0812">Transmembrane</keyword>